<dbReference type="UniPathway" id="UPA00031">
    <property type="reaction ID" value="UER00014"/>
</dbReference>
<feature type="active site" description="Proton acceptor" evidence="11 13">
    <location>
        <position position="318"/>
    </location>
</feature>
<evidence type="ECO:0000256" key="14">
    <source>
        <dbReference type="PIRSR" id="PIRSR000099-3"/>
    </source>
</evidence>
<keyword evidence="4 11" id="KW-0028">Amino-acid biosynthesis</keyword>
<dbReference type="EC" id="1.1.1.23" evidence="3 11"/>
<dbReference type="Pfam" id="PF00815">
    <property type="entry name" value="Histidinol_dh"/>
    <property type="match status" value="1"/>
</dbReference>
<comment type="caution">
    <text evidence="17">The sequence shown here is derived from an EMBL/GenBank/DDBJ whole genome shotgun (WGS) entry which is preliminary data.</text>
</comment>
<evidence type="ECO:0000256" key="7">
    <source>
        <dbReference type="ARBA" id="ARBA00023002"/>
    </source>
</evidence>
<accession>A0A4Q1SKC3</accession>
<evidence type="ECO:0000256" key="10">
    <source>
        <dbReference type="ARBA" id="ARBA00049489"/>
    </source>
</evidence>
<protein>
    <recommendedName>
        <fullName evidence="3 11">Histidinol dehydrogenase</fullName>
        <shortName evidence="11">HDH</shortName>
        <ecNumber evidence="3 11">1.1.1.23</ecNumber>
    </recommendedName>
</protein>
<evidence type="ECO:0000256" key="15">
    <source>
        <dbReference type="PIRSR" id="PIRSR000099-4"/>
    </source>
</evidence>
<comment type="function">
    <text evidence="11">Catalyzes the sequential NAD-dependent oxidations of L-histidinol to L-histidinaldehyde and then to L-histidine.</text>
</comment>
<dbReference type="NCBIfam" id="TIGR00069">
    <property type="entry name" value="hisD"/>
    <property type="match status" value="1"/>
</dbReference>
<feature type="binding site" evidence="11 15">
    <location>
        <position position="252"/>
    </location>
    <ligand>
        <name>Zn(2+)</name>
        <dbReference type="ChEBI" id="CHEBI:29105"/>
    </ligand>
</feature>
<dbReference type="SUPFAM" id="SSF53720">
    <property type="entry name" value="ALDH-like"/>
    <property type="match status" value="1"/>
</dbReference>
<feature type="binding site" evidence="11 14">
    <location>
        <position position="348"/>
    </location>
    <ligand>
        <name>substrate</name>
    </ligand>
</feature>
<dbReference type="FunFam" id="1.20.5.1300:FF:000002">
    <property type="entry name" value="Histidinol dehydrogenase, chloroplastic"/>
    <property type="match status" value="1"/>
</dbReference>
<dbReference type="HAMAP" id="MF_01024">
    <property type="entry name" value="HisD"/>
    <property type="match status" value="1"/>
</dbReference>
<evidence type="ECO:0000313" key="17">
    <source>
        <dbReference type="EMBL" id="RXS97909.1"/>
    </source>
</evidence>
<feature type="binding site" evidence="11 14">
    <location>
        <position position="407"/>
    </location>
    <ligand>
        <name>substrate</name>
    </ligand>
</feature>
<keyword evidence="18" id="KW-1185">Reference proteome</keyword>
<dbReference type="PRINTS" id="PR00083">
    <property type="entry name" value="HOLDHDRGNASE"/>
</dbReference>
<dbReference type="FunFam" id="3.40.50.1980:FF:000026">
    <property type="entry name" value="Histidinol dehydrogenase"/>
    <property type="match status" value="1"/>
</dbReference>
<comment type="pathway">
    <text evidence="1 11">Amino-acid biosynthesis; L-histidine biosynthesis; L-histidine from 5-phospho-alpha-D-ribose 1-diphosphate: step 9/9.</text>
</comment>
<dbReference type="InterPro" id="IPR012131">
    <property type="entry name" value="Hstdl_DH"/>
</dbReference>
<evidence type="ECO:0000256" key="13">
    <source>
        <dbReference type="PIRSR" id="PIRSR000099-1"/>
    </source>
</evidence>
<name>A0A4Q1SKC3_9BACT</name>
<gene>
    <name evidence="11 17" type="primary">hisD</name>
    <name evidence="17" type="ORF">ESZ00_08650</name>
</gene>
<dbReference type="Gene3D" id="1.20.5.1300">
    <property type="match status" value="1"/>
</dbReference>
<dbReference type="PANTHER" id="PTHR21256:SF2">
    <property type="entry name" value="HISTIDINE BIOSYNTHESIS TRIFUNCTIONAL PROTEIN"/>
    <property type="match status" value="1"/>
</dbReference>
<dbReference type="InterPro" id="IPR022695">
    <property type="entry name" value="Histidinol_DH_monofunct"/>
</dbReference>
<dbReference type="InterPro" id="IPR016161">
    <property type="entry name" value="Ald_DH/histidinol_DH"/>
</dbReference>
<dbReference type="GO" id="GO:0005737">
    <property type="term" value="C:cytoplasm"/>
    <property type="evidence" value="ECO:0007669"/>
    <property type="project" value="TreeGrafter"/>
</dbReference>
<comment type="cofactor">
    <cofactor evidence="11 15">
        <name>Zn(2+)</name>
        <dbReference type="ChEBI" id="CHEBI:29105"/>
    </cofactor>
    <text evidence="11 15">Binds 1 zinc ion per subunit.</text>
</comment>
<evidence type="ECO:0000256" key="6">
    <source>
        <dbReference type="ARBA" id="ARBA00022833"/>
    </source>
</evidence>
<dbReference type="AlphaFoldDB" id="A0A4Q1SKC3"/>
<feature type="binding site" evidence="11 14">
    <location>
        <position position="402"/>
    </location>
    <ligand>
        <name>substrate</name>
    </ligand>
</feature>
<dbReference type="GO" id="GO:0008270">
    <property type="term" value="F:zinc ion binding"/>
    <property type="evidence" value="ECO:0007669"/>
    <property type="project" value="UniProtKB-UniRule"/>
</dbReference>
<organism evidence="17 18">
    <name type="scientific">Silvibacterium dinghuense</name>
    <dbReference type="NCBI Taxonomy" id="1560006"/>
    <lineage>
        <taxon>Bacteria</taxon>
        <taxon>Pseudomonadati</taxon>
        <taxon>Acidobacteriota</taxon>
        <taxon>Terriglobia</taxon>
        <taxon>Terriglobales</taxon>
        <taxon>Acidobacteriaceae</taxon>
        <taxon>Silvibacterium</taxon>
    </lineage>
</organism>
<feature type="binding site" evidence="11 15">
    <location>
        <position position="255"/>
    </location>
    <ligand>
        <name>Zn(2+)</name>
        <dbReference type="ChEBI" id="CHEBI:29105"/>
    </ligand>
</feature>
<evidence type="ECO:0000313" key="18">
    <source>
        <dbReference type="Proteomes" id="UP000290253"/>
    </source>
</evidence>
<dbReference type="CDD" id="cd06572">
    <property type="entry name" value="Histidinol_dh"/>
    <property type="match status" value="1"/>
</dbReference>
<evidence type="ECO:0000256" key="3">
    <source>
        <dbReference type="ARBA" id="ARBA00012965"/>
    </source>
</evidence>
<keyword evidence="7 11" id="KW-0560">Oxidoreductase</keyword>
<feature type="binding site" evidence="11 15">
    <location>
        <position position="348"/>
    </location>
    <ligand>
        <name>Zn(2+)</name>
        <dbReference type="ChEBI" id="CHEBI:29105"/>
    </ligand>
</feature>
<evidence type="ECO:0000256" key="1">
    <source>
        <dbReference type="ARBA" id="ARBA00004940"/>
    </source>
</evidence>
<dbReference type="PIRSF" id="PIRSF000099">
    <property type="entry name" value="Histidinol_dh"/>
    <property type="match status" value="1"/>
</dbReference>
<evidence type="ECO:0000256" key="2">
    <source>
        <dbReference type="ARBA" id="ARBA00010178"/>
    </source>
</evidence>
<dbReference type="Proteomes" id="UP000290253">
    <property type="component" value="Unassembled WGS sequence"/>
</dbReference>
<dbReference type="Gene3D" id="3.40.50.1980">
    <property type="entry name" value="Nitrogenase molybdenum iron protein domain"/>
    <property type="match status" value="2"/>
</dbReference>
<evidence type="ECO:0000256" key="16">
    <source>
        <dbReference type="RuleBase" id="RU004175"/>
    </source>
</evidence>
<dbReference type="EMBL" id="SDMK01000001">
    <property type="protein sequence ID" value="RXS97909.1"/>
    <property type="molecule type" value="Genomic_DNA"/>
</dbReference>
<dbReference type="PANTHER" id="PTHR21256">
    <property type="entry name" value="HISTIDINOL DEHYDROGENASE HDH"/>
    <property type="match status" value="1"/>
</dbReference>
<feature type="binding site" evidence="11 14">
    <location>
        <position position="318"/>
    </location>
    <ligand>
        <name>substrate</name>
    </ligand>
</feature>
<keyword evidence="5 11" id="KW-0479">Metal-binding</keyword>
<comment type="similarity">
    <text evidence="2 11 12 16">Belongs to the histidinol dehydrogenase family.</text>
</comment>
<evidence type="ECO:0000256" key="8">
    <source>
        <dbReference type="ARBA" id="ARBA00023027"/>
    </source>
</evidence>
<dbReference type="FunFam" id="3.40.50.1980:FF:000001">
    <property type="entry name" value="Histidinol dehydrogenase"/>
    <property type="match status" value="1"/>
</dbReference>
<keyword evidence="6 11" id="KW-0862">Zinc</keyword>
<evidence type="ECO:0000256" key="11">
    <source>
        <dbReference type="HAMAP-Rule" id="MF_01024"/>
    </source>
</evidence>
<feature type="binding site" evidence="11 15">
    <location>
        <position position="407"/>
    </location>
    <ligand>
        <name>Zn(2+)</name>
        <dbReference type="ChEBI" id="CHEBI:29105"/>
    </ligand>
</feature>
<dbReference type="GO" id="GO:0000105">
    <property type="term" value="P:L-histidine biosynthetic process"/>
    <property type="evidence" value="ECO:0007669"/>
    <property type="project" value="UniProtKB-UniRule"/>
</dbReference>
<feature type="binding site" evidence="11 14">
    <location>
        <position position="255"/>
    </location>
    <ligand>
        <name>substrate</name>
    </ligand>
</feature>
<proteinExistence type="inferred from homology"/>
<evidence type="ECO:0000256" key="9">
    <source>
        <dbReference type="ARBA" id="ARBA00023102"/>
    </source>
</evidence>
<reference evidence="17 18" key="1">
    <citation type="journal article" date="2016" name="Int. J. Syst. Evol. Microbiol.">
        <title>Acidipila dinghuensis sp. nov., an acidobacterium isolated from forest soil.</title>
        <authorList>
            <person name="Jiang Y.W."/>
            <person name="Wang J."/>
            <person name="Chen M.H."/>
            <person name="Lv Y.Y."/>
            <person name="Qiu L.H."/>
        </authorList>
    </citation>
    <scope>NUCLEOTIDE SEQUENCE [LARGE SCALE GENOMIC DNA]</scope>
    <source>
        <strain evidence="17 18">DHOF10</strain>
    </source>
</reference>
<dbReference type="GO" id="GO:0051287">
    <property type="term" value="F:NAD binding"/>
    <property type="evidence" value="ECO:0007669"/>
    <property type="project" value="InterPro"/>
</dbReference>
<feature type="binding site" evidence="11 14">
    <location>
        <position position="252"/>
    </location>
    <ligand>
        <name>substrate</name>
    </ligand>
</feature>
<keyword evidence="8 11" id="KW-0520">NAD</keyword>
<comment type="caution">
    <text evidence="11">Lacks conserved residue(s) required for the propagation of feature annotation.</text>
</comment>
<dbReference type="GO" id="GO:0004399">
    <property type="term" value="F:histidinol dehydrogenase activity"/>
    <property type="evidence" value="ECO:0007669"/>
    <property type="project" value="UniProtKB-UniRule"/>
</dbReference>
<evidence type="ECO:0000256" key="4">
    <source>
        <dbReference type="ARBA" id="ARBA00022605"/>
    </source>
</evidence>
<evidence type="ECO:0000256" key="12">
    <source>
        <dbReference type="PIRNR" id="PIRNR000099"/>
    </source>
</evidence>
<comment type="catalytic activity">
    <reaction evidence="10 11">
        <text>L-histidinol + 2 NAD(+) + H2O = L-histidine + 2 NADH + 3 H(+)</text>
        <dbReference type="Rhea" id="RHEA:20641"/>
        <dbReference type="ChEBI" id="CHEBI:15377"/>
        <dbReference type="ChEBI" id="CHEBI:15378"/>
        <dbReference type="ChEBI" id="CHEBI:57540"/>
        <dbReference type="ChEBI" id="CHEBI:57595"/>
        <dbReference type="ChEBI" id="CHEBI:57699"/>
        <dbReference type="ChEBI" id="CHEBI:57945"/>
        <dbReference type="EC" id="1.1.1.23"/>
    </reaction>
</comment>
<sequence length="424" mass="44843">MKVMTTRSAAAKRRIGELLTRRSDTWERVTPAAKRIVDGVRKGGDRVLRRYASQLDKLPSQSPLQISADELKAAWEATPVEMRRTLETAAKNIRAFAQKQKPKDWDFAPVPGVTTGQRVRPLGAVGCYVPSGRYPLPSTLLMTAIPAQVAGVPRIVAVSPKPALETLAAAHLLGITEFYRLGGAHAIAALAYGTETLAKVDKIVGPGNAYVTAAKKLVSFDCAIDMLAGPTEIVVTSDAGTPAGIASDLVAQAEHDPDALAIFLTTRADLASVVSAEVKQRVKSNATAREAIQRNGLIFVTKSQEEARDLTNALAPEHLTIDSEEDLAWVENAGSVFIGEHSAQPLGDYVSGPNHTLPTGGLARVRGGLSVMDFVKLITVQSYTAKGLAKLGPAGVSLAKAEGLTGHADAIEVRLKALAEGKNA</sequence>
<evidence type="ECO:0000256" key="5">
    <source>
        <dbReference type="ARBA" id="ARBA00022723"/>
    </source>
</evidence>
<keyword evidence="9 11" id="KW-0368">Histidine biosynthesis</keyword>
<feature type="binding site" evidence="11 14">
    <location>
        <position position="231"/>
    </location>
    <ligand>
        <name>substrate</name>
    </ligand>
</feature>
<dbReference type="OrthoDB" id="9805269at2"/>
<feature type="active site" description="Proton acceptor" evidence="11 13">
    <location>
        <position position="317"/>
    </location>
</feature>